<name>A0A284RJQ1_ARMOS</name>
<evidence type="ECO:0000313" key="3">
    <source>
        <dbReference type="Proteomes" id="UP000219338"/>
    </source>
</evidence>
<dbReference type="EMBL" id="FUEG01000010">
    <property type="protein sequence ID" value="SJL08980.1"/>
    <property type="molecule type" value="Genomic_DNA"/>
</dbReference>
<reference evidence="3" key="1">
    <citation type="journal article" date="2017" name="Nat. Ecol. Evol.">
        <title>Genome expansion and lineage-specific genetic innovations in the forest pathogenic fungi Armillaria.</title>
        <authorList>
            <person name="Sipos G."/>
            <person name="Prasanna A.N."/>
            <person name="Walter M.C."/>
            <person name="O'Connor E."/>
            <person name="Balint B."/>
            <person name="Krizsan K."/>
            <person name="Kiss B."/>
            <person name="Hess J."/>
            <person name="Varga T."/>
            <person name="Slot J."/>
            <person name="Riley R."/>
            <person name="Boka B."/>
            <person name="Rigling D."/>
            <person name="Barry K."/>
            <person name="Lee J."/>
            <person name="Mihaltcheva S."/>
            <person name="LaButti K."/>
            <person name="Lipzen A."/>
            <person name="Waldron R."/>
            <person name="Moloney N.M."/>
            <person name="Sperisen C."/>
            <person name="Kredics L."/>
            <person name="Vagvoelgyi C."/>
            <person name="Patrignani A."/>
            <person name="Fitzpatrick D."/>
            <person name="Nagy I."/>
            <person name="Doyle S."/>
            <person name="Anderson J.B."/>
            <person name="Grigoriev I.V."/>
            <person name="Gueldener U."/>
            <person name="Muensterkoetter M."/>
            <person name="Nagy L.G."/>
        </authorList>
    </citation>
    <scope>NUCLEOTIDE SEQUENCE [LARGE SCALE GENOMIC DNA]</scope>
    <source>
        <strain evidence="3">C18/9</strain>
    </source>
</reference>
<feature type="compositionally biased region" description="Low complexity" evidence="1">
    <location>
        <begin position="367"/>
        <end position="379"/>
    </location>
</feature>
<protein>
    <submittedName>
        <fullName evidence="2">Uncharacterized protein</fullName>
    </submittedName>
</protein>
<evidence type="ECO:0000313" key="2">
    <source>
        <dbReference type="EMBL" id="SJL08980.1"/>
    </source>
</evidence>
<evidence type="ECO:0000256" key="1">
    <source>
        <dbReference type="SAM" id="MobiDB-lite"/>
    </source>
</evidence>
<feature type="region of interest" description="Disordered" evidence="1">
    <location>
        <begin position="326"/>
        <end position="379"/>
    </location>
</feature>
<sequence>MNYTPSELATTQGSFEQWAEAALVETVPFEEHHGNVPSECRKSIDVLKHLELPKVLKERLVSARDDNNEEAMIRYFARDLLNKFEASFTLDTDDYSLKHEWRKLTGHENLLFALTAPHPSINEDTTRHGVDTLLHQVVRVAGEKQKSHSISARSINGDEQDVYKGTIPSIRKFGTQNGISTEVTSAVHLSPNCDDLCMVVVEYEKSDPTAAVQKLLMDFAAILRHRRLIGFGLEYLMGIVGSYKGSNFYDLTFYLGTLTDEGYVRHWCIDTLNIASPAGLLRSYVWMINGLSTFITYVKTWTFGSTTPHNLPELLWRADYSNHEQFGHTKGSGGSVYSAKDSRKRKRRRTGDSRGHPGAGNGTRMDVSGSGVESGEESISGQRMVTLVDENGISYKVPHYTPSELARCVDEESDGAVVEAREWMRAQQGEISSHEKTQRYLDSMRQ</sequence>
<proteinExistence type="predicted"/>
<dbReference type="OMA" id="YSLKHEW"/>
<gene>
    <name evidence="2" type="ORF">ARMOST_12356</name>
</gene>
<organism evidence="2 3">
    <name type="scientific">Armillaria ostoyae</name>
    <name type="common">Armillaria root rot fungus</name>
    <dbReference type="NCBI Taxonomy" id="47428"/>
    <lineage>
        <taxon>Eukaryota</taxon>
        <taxon>Fungi</taxon>
        <taxon>Dikarya</taxon>
        <taxon>Basidiomycota</taxon>
        <taxon>Agaricomycotina</taxon>
        <taxon>Agaricomycetes</taxon>
        <taxon>Agaricomycetidae</taxon>
        <taxon>Agaricales</taxon>
        <taxon>Marasmiineae</taxon>
        <taxon>Physalacriaceae</taxon>
        <taxon>Armillaria</taxon>
    </lineage>
</organism>
<dbReference type="OrthoDB" id="2838587at2759"/>
<accession>A0A284RJQ1</accession>
<keyword evidence="3" id="KW-1185">Reference proteome</keyword>
<dbReference type="Proteomes" id="UP000219338">
    <property type="component" value="Unassembled WGS sequence"/>
</dbReference>
<dbReference type="AlphaFoldDB" id="A0A284RJQ1"/>